<feature type="region of interest" description="Disordered" evidence="1">
    <location>
        <begin position="76"/>
        <end position="95"/>
    </location>
</feature>
<keyword evidence="3" id="KW-1185">Reference proteome</keyword>
<comment type="caution">
    <text evidence="2">The sequence shown here is derived from an EMBL/GenBank/DDBJ whole genome shotgun (WGS) entry which is preliminary data.</text>
</comment>
<evidence type="ECO:0000313" key="2">
    <source>
        <dbReference type="EMBL" id="MEI9404657.1"/>
    </source>
</evidence>
<evidence type="ECO:0000313" key="3">
    <source>
        <dbReference type="Proteomes" id="UP001366503"/>
    </source>
</evidence>
<accession>A0ABU8KGJ1</accession>
<evidence type="ECO:0000256" key="1">
    <source>
        <dbReference type="SAM" id="MobiDB-lite"/>
    </source>
</evidence>
<organism evidence="2 3">
    <name type="scientific">Mesorhizobium argentiipisi</name>
    <dbReference type="NCBI Taxonomy" id="3015175"/>
    <lineage>
        <taxon>Bacteria</taxon>
        <taxon>Pseudomonadati</taxon>
        <taxon>Pseudomonadota</taxon>
        <taxon>Alphaproteobacteria</taxon>
        <taxon>Hyphomicrobiales</taxon>
        <taxon>Phyllobacteriaceae</taxon>
        <taxon>Mesorhizobium</taxon>
    </lineage>
</organism>
<name>A0ABU8KGJ1_9HYPH</name>
<sequence>MAVAPRVSWKLTFRDALTAFCLTVCPKAPLYLTANPDAVDAIELQPGADRIERRIDGFRQVQCRIAGQILGGGGMSAATSSAASRHSRSRGLREPHHVSQLPIALLAVRTI</sequence>
<dbReference type="RefSeq" id="WP_337094914.1">
    <property type="nucleotide sequence ID" value="NZ_JAPYKO010000016.1"/>
</dbReference>
<protein>
    <submittedName>
        <fullName evidence="2">Uncharacterized protein</fullName>
    </submittedName>
</protein>
<gene>
    <name evidence="2" type="ORF">O7A05_21195</name>
</gene>
<reference evidence="2 3" key="1">
    <citation type="submission" date="2022-12" db="EMBL/GenBank/DDBJ databases">
        <authorList>
            <person name="Muema E."/>
        </authorList>
    </citation>
    <scope>NUCLEOTIDE SEQUENCE [LARGE SCALE GENOMIC DNA]</scope>
    <source>
        <strain evidence="3">1330</strain>
    </source>
</reference>
<proteinExistence type="predicted"/>
<dbReference type="EMBL" id="JAPYKO010000016">
    <property type="protein sequence ID" value="MEI9404657.1"/>
    <property type="molecule type" value="Genomic_DNA"/>
</dbReference>
<dbReference type="Proteomes" id="UP001366503">
    <property type="component" value="Unassembled WGS sequence"/>
</dbReference>